<evidence type="ECO:0000313" key="2">
    <source>
        <dbReference type="EMBL" id="TCJ84452.1"/>
    </source>
</evidence>
<evidence type="ECO:0000313" key="3">
    <source>
        <dbReference type="Proteomes" id="UP000294887"/>
    </source>
</evidence>
<comment type="caution">
    <text evidence="2">The sequence shown here is derived from an EMBL/GenBank/DDBJ whole genome shotgun (WGS) entry which is preliminary data.</text>
</comment>
<keyword evidence="3" id="KW-1185">Reference proteome</keyword>
<accession>A0A4R1EWU3</accession>
<dbReference type="InterPro" id="IPR047589">
    <property type="entry name" value="DUF11_rpt"/>
</dbReference>
<feature type="chain" id="PRO_5020849999" evidence="1">
    <location>
        <begin position="28"/>
        <end position="167"/>
    </location>
</feature>
<gene>
    <name evidence="2" type="ORF">EV695_2409</name>
</gene>
<dbReference type="NCBIfam" id="TIGR01451">
    <property type="entry name" value="B_ant_repeat"/>
    <property type="match status" value="1"/>
</dbReference>
<sequence>MNRYIKIKKLAVGVIASLLLLSTQSFAAQQGHLKVTSKAQKMIVVNNNGQKAYKFVPATKILPGELVQYNTYFQNIGNQPANNINIVNPIPKHTVYLPNSAQGKNTNIVFSVDGGKHYGKAGTLKVRDKTGKIVPARPSDYTHIQWRYNGNLAPNVQQAVAFRVRLL</sequence>
<dbReference type="AlphaFoldDB" id="A0A4R1EWU3"/>
<dbReference type="Proteomes" id="UP000294887">
    <property type="component" value="Unassembled WGS sequence"/>
</dbReference>
<protein>
    <submittedName>
        <fullName evidence="2">Putative repeat protein (TIGR01451 family)</fullName>
    </submittedName>
</protein>
<reference evidence="2 3" key="1">
    <citation type="submission" date="2019-03" db="EMBL/GenBank/DDBJ databases">
        <title>Genomic Encyclopedia of Type Strains, Phase IV (KMG-IV): sequencing the most valuable type-strain genomes for metagenomic binning, comparative biology and taxonomic classification.</title>
        <authorList>
            <person name="Goeker M."/>
        </authorList>
    </citation>
    <scope>NUCLEOTIDE SEQUENCE [LARGE SCALE GENOMIC DNA]</scope>
    <source>
        <strain evidence="2 3">DSM 24830</strain>
    </source>
</reference>
<keyword evidence="1" id="KW-0732">Signal</keyword>
<proteinExistence type="predicted"/>
<evidence type="ECO:0000256" key="1">
    <source>
        <dbReference type="SAM" id="SignalP"/>
    </source>
</evidence>
<dbReference type="OrthoDB" id="8908316at2"/>
<feature type="signal peptide" evidence="1">
    <location>
        <begin position="1"/>
        <end position="27"/>
    </location>
</feature>
<name>A0A4R1EWU3_9GAMM</name>
<organism evidence="2 3">
    <name type="scientific">Cocleimonas flava</name>
    <dbReference type="NCBI Taxonomy" id="634765"/>
    <lineage>
        <taxon>Bacteria</taxon>
        <taxon>Pseudomonadati</taxon>
        <taxon>Pseudomonadota</taxon>
        <taxon>Gammaproteobacteria</taxon>
        <taxon>Thiotrichales</taxon>
        <taxon>Thiotrichaceae</taxon>
        <taxon>Cocleimonas</taxon>
    </lineage>
</organism>
<dbReference type="RefSeq" id="WP_131906210.1">
    <property type="nucleotide sequence ID" value="NZ_BAAAFU010000006.1"/>
</dbReference>
<dbReference type="EMBL" id="SMFQ01000004">
    <property type="protein sequence ID" value="TCJ84452.1"/>
    <property type="molecule type" value="Genomic_DNA"/>
</dbReference>